<evidence type="ECO:0000256" key="6">
    <source>
        <dbReference type="ARBA" id="ARBA00023006"/>
    </source>
</evidence>
<comment type="caution">
    <text evidence="10">The sequence shown here is derived from an EMBL/GenBank/DDBJ whole genome shotgun (WGS) entry which is preliminary data.</text>
</comment>
<dbReference type="Gene3D" id="3.10.20.90">
    <property type="entry name" value="Phosphatidylinositol 3-kinase Catalytic Subunit, Chain A, domain 1"/>
    <property type="match status" value="1"/>
</dbReference>
<keyword evidence="8" id="KW-0449">Lipoprotein</keyword>
<keyword evidence="6" id="KW-0072">Autophagy</keyword>
<sequence length="106" mass="11787">MSQDKPLDKIRKVLSPGPGLTFVDGVLPPTAALMSSIYEEHKNEDGFLYITDVCGSAHMHAVPIDKRILIEPLDWSKGSAATHIFNKPHKNNLDKAALEETHHSFR</sequence>
<dbReference type="InterPro" id="IPR004241">
    <property type="entry name" value="Atg8-like"/>
</dbReference>
<protein>
    <recommendedName>
        <fullName evidence="4">Autophagy-related protein 8</fullName>
    </recommendedName>
</protein>
<evidence type="ECO:0000313" key="10">
    <source>
        <dbReference type="EMBL" id="KAL1641408.1"/>
    </source>
</evidence>
<dbReference type="Proteomes" id="UP001521184">
    <property type="component" value="Unassembled WGS sequence"/>
</dbReference>
<keyword evidence="11" id="KW-1185">Reference proteome</keyword>
<accession>A0ABR3TPL1</accession>
<keyword evidence="5" id="KW-0926">Vacuole</keyword>
<evidence type="ECO:0000256" key="8">
    <source>
        <dbReference type="ARBA" id="ARBA00023288"/>
    </source>
</evidence>
<dbReference type="InterPro" id="IPR029071">
    <property type="entry name" value="Ubiquitin-like_domsf"/>
</dbReference>
<dbReference type="EMBL" id="JAKEKT020000040">
    <property type="protein sequence ID" value="KAL1641408.1"/>
    <property type="molecule type" value="Genomic_DNA"/>
</dbReference>
<dbReference type="Pfam" id="PF02991">
    <property type="entry name" value="ATG8"/>
    <property type="match status" value="1"/>
</dbReference>
<evidence type="ECO:0000256" key="9">
    <source>
        <dbReference type="ARBA" id="ARBA00023329"/>
    </source>
</evidence>
<dbReference type="SUPFAM" id="SSF54236">
    <property type="entry name" value="Ubiquitin-like"/>
    <property type="match status" value="1"/>
</dbReference>
<comment type="similarity">
    <text evidence="3">Belongs to the ATG8 family.</text>
</comment>
<keyword evidence="7" id="KW-0472">Membrane</keyword>
<reference evidence="10 11" key="1">
    <citation type="journal article" date="2023" name="Plant Dis.">
        <title>First Report of Diplodia intermedia Causing Canker and Dieback Diseases on Apple Trees in Canada.</title>
        <authorList>
            <person name="Ellouze W."/>
            <person name="Ilyukhin E."/>
            <person name="Sulman M."/>
            <person name="Ali S."/>
        </authorList>
    </citation>
    <scope>NUCLEOTIDE SEQUENCE [LARGE SCALE GENOMIC DNA]</scope>
    <source>
        <strain evidence="10 11">M45-28</strain>
    </source>
</reference>
<evidence type="ECO:0000256" key="4">
    <source>
        <dbReference type="ARBA" id="ARBA00018072"/>
    </source>
</evidence>
<evidence type="ECO:0000256" key="3">
    <source>
        <dbReference type="ARBA" id="ARBA00007293"/>
    </source>
</evidence>
<evidence type="ECO:0000256" key="5">
    <source>
        <dbReference type="ARBA" id="ARBA00022554"/>
    </source>
</evidence>
<proteinExistence type="inferred from homology"/>
<evidence type="ECO:0000256" key="2">
    <source>
        <dbReference type="ARBA" id="ARBA00004592"/>
    </source>
</evidence>
<name>A0ABR3TPL1_9PEZI</name>
<keyword evidence="9" id="KW-0968">Cytoplasmic vesicle</keyword>
<comment type="subcellular location">
    <subcellularLocation>
        <location evidence="1">Cytoplasmic vesicle</location>
        <location evidence="1">Autophagosome membrane</location>
        <topology evidence="1">Lipid-anchor</topology>
    </subcellularLocation>
    <subcellularLocation>
        <location evidence="2">Vacuole membrane</location>
        <topology evidence="2">Lipid-anchor</topology>
    </subcellularLocation>
</comment>
<gene>
    <name evidence="10" type="primary">TPS3_1</name>
    <name evidence="10" type="ORF">SLS58_006109</name>
</gene>
<organism evidence="10 11">
    <name type="scientific">Diplodia intermedia</name>
    <dbReference type="NCBI Taxonomy" id="856260"/>
    <lineage>
        <taxon>Eukaryota</taxon>
        <taxon>Fungi</taxon>
        <taxon>Dikarya</taxon>
        <taxon>Ascomycota</taxon>
        <taxon>Pezizomycotina</taxon>
        <taxon>Dothideomycetes</taxon>
        <taxon>Dothideomycetes incertae sedis</taxon>
        <taxon>Botryosphaeriales</taxon>
        <taxon>Botryosphaeriaceae</taxon>
        <taxon>Diplodia</taxon>
    </lineage>
</organism>
<evidence type="ECO:0000256" key="7">
    <source>
        <dbReference type="ARBA" id="ARBA00023136"/>
    </source>
</evidence>
<evidence type="ECO:0000313" key="11">
    <source>
        <dbReference type="Proteomes" id="UP001521184"/>
    </source>
</evidence>
<evidence type="ECO:0000256" key="1">
    <source>
        <dbReference type="ARBA" id="ARBA00004512"/>
    </source>
</evidence>